<gene>
    <name evidence="2" type="ORF">DW740_07790</name>
</gene>
<keyword evidence="1" id="KW-0175">Coiled coil</keyword>
<dbReference type="GO" id="GO:0003700">
    <property type="term" value="F:DNA-binding transcription factor activity"/>
    <property type="evidence" value="ECO:0007669"/>
    <property type="project" value="InterPro"/>
</dbReference>
<dbReference type="Proteomes" id="UP000283745">
    <property type="component" value="Unassembled WGS sequence"/>
</dbReference>
<dbReference type="SUPFAM" id="SSF88946">
    <property type="entry name" value="Sigma2 domain of RNA polymerase sigma factors"/>
    <property type="match status" value="1"/>
</dbReference>
<organism evidence="2 3">
    <name type="scientific">Blautia obeum</name>
    <dbReference type="NCBI Taxonomy" id="40520"/>
    <lineage>
        <taxon>Bacteria</taxon>
        <taxon>Bacillati</taxon>
        <taxon>Bacillota</taxon>
        <taxon>Clostridia</taxon>
        <taxon>Lachnospirales</taxon>
        <taxon>Lachnospiraceae</taxon>
        <taxon>Blautia</taxon>
    </lineage>
</organism>
<sequence>MKKVFDFYKIRIKKHRNEIHLVGKNTEECYNKKQPKEIRRIKMNVQEFQNKLKEIQEIAKQNKNTLKAADIRDVFDGCDLDKNQLSGVLKYLTSQGIMIEGMEKAEKTAKEPEYKKVPLTQEEESYLHDYLDNLPVVADVDLNDLFEQLSKGEQPAVQTLASYYMKATAEIAADMNAEEILFADLIQEANLSLIQALDNAGEELRDEAWLLGEVRKGIRQVIEKQTQVRFADDSLVARVEKLESAVRELNDDEDDKNAFSIEELAIILDMKVDEIRDVLRLTGDDK</sequence>
<accession>A0A414J6V4</accession>
<feature type="coiled-coil region" evidence="1">
    <location>
        <begin position="38"/>
        <end position="65"/>
    </location>
</feature>
<reference evidence="2 3" key="1">
    <citation type="submission" date="2018-08" db="EMBL/GenBank/DDBJ databases">
        <title>A genome reference for cultivated species of the human gut microbiota.</title>
        <authorList>
            <person name="Zou Y."/>
            <person name="Xue W."/>
            <person name="Luo G."/>
        </authorList>
    </citation>
    <scope>NUCLEOTIDE SEQUENCE [LARGE SCALE GENOMIC DNA]</scope>
    <source>
        <strain evidence="2 3">AM28-23</strain>
    </source>
</reference>
<evidence type="ECO:0000256" key="1">
    <source>
        <dbReference type="SAM" id="Coils"/>
    </source>
</evidence>
<evidence type="ECO:0000313" key="2">
    <source>
        <dbReference type="EMBL" id="RHE40200.1"/>
    </source>
</evidence>
<evidence type="ECO:0000313" key="3">
    <source>
        <dbReference type="Proteomes" id="UP000283745"/>
    </source>
</evidence>
<protein>
    <recommendedName>
        <fullName evidence="4">RNA polymerase sigma-70 region 3 domain-containing protein</fullName>
    </recommendedName>
</protein>
<dbReference type="Gene3D" id="1.10.601.10">
    <property type="entry name" value="RNA Polymerase Primary Sigma Factor"/>
    <property type="match status" value="1"/>
</dbReference>
<dbReference type="AlphaFoldDB" id="A0A414J6V4"/>
<name>A0A414J6V4_9FIRM</name>
<dbReference type="InterPro" id="IPR013325">
    <property type="entry name" value="RNA_pol_sigma_r2"/>
</dbReference>
<dbReference type="EMBL" id="QSKF01000005">
    <property type="protein sequence ID" value="RHE40200.1"/>
    <property type="molecule type" value="Genomic_DNA"/>
</dbReference>
<evidence type="ECO:0008006" key="4">
    <source>
        <dbReference type="Google" id="ProtNLM"/>
    </source>
</evidence>
<comment type="caution">
    <text evidence="2">The sequence shown here is derived from an EMBL/GenBank/DDBJ whole genome shotgun (WGS) entry which is preliminary data.</text>
</comment>
<dbReference type="GO" id="GO:0006352">
    <property type="term" value="P:DNA-templated transcription initiation"/>
    <property type="evidence" value="ECO:0007669"/>
    <property type="project" value="InterPro"/>
</dbReference>
<proteinExistence type="predicted"/>